<name>A0A160DVW1_9GAMM</name>
<evidence type="ECO:0000259" key="1">
    <source>
        <dbReference type="Pfam" id="PF26642"/>
    </source>
</evidence>
<keyword evidence="3" id="KW-1185">Reference proteome</keyword>
<evidence type="ECO:0000313" key="3">
    <source>
        <dbReference type="Proteomes" id="UP000076830"/>
    </source>
</evidence>
<accession>A0A160DVW1</accession>
<dbReference type="RefSeq" id="WP_067648101.1">
    <property type="nucleotide sequence ID" value="NZ_CP015249.1"/>
</dbReference>
<feature type="domain" description="XAC0095-like" evidence="1">
    <location>
        <begin position="11"/>
        <end position="78"/>
    </location>
</feature>
<reference evidence="2 3" key="1">
    <citation type="submission" date="2016-04" db="EMBL/GenBank/DDBJ databases">
        <title>Complete genome sequence of Dokdonella koreensis DS-123T.</title>
        <authorList>
            <person name="Kim J.F."/>
            <person name="Lee H."/>
            <person name="Kwak M.-J."/>
        </authorList>
    </citation>
    <scope>NUCLEOTIDE SEQUENCE [LARGE SCALE GENOMIC DNA]</scope>
    <source>
        <strain evidence="2 3">DS-123</strain>
    </source>
</reference>
<dbReference type="Pfam" id="PF26642">
    <property type="entry name" value="XAC0095_dom"/>
    <property type="match status" value="1"/>
</dbReference>
<dbReference type="InterPro" id="IPR058099">
    <property type="entry name" value="T3SS_XAC0095_dom"/>
</dbReference>
<dbReference type="NCBIfam" id="NF047335">
    <property type="entry name" value="T3SS_XAC0095"/>
    <property type="match status" value="1"/>
</dbReference>
<proteinExistence type="predicted"/>
<protein>
    <recommendedName>
        <fullName evidence="1">XAC0095-like domain-containing protein</fullName>
    </recommendedName>
</protein>
<dbReference type="AlphaFoldDB" id="A0A160DVW1"/>
<dbReference type="KEGG" id="dko:I596_2531"/>
<gene>
    <name evidence="2" type="ORF">I596_2531</name>
</gene>
<dbReference type="EMBL" id="CP015249">
    <property type="protein sequence ID" value="ANB18534.1"/>
    <property type="molecule type" value="Genomic_DNA"/>
</dbReference>
<evidence type="ECO:0000313" key="2">
    <source>
        <dbReference type="EMBL" id="ANB18534.1"/>
    </source>
</evidence>
<sequence>MSTLDPPAVAGHYLLSEDAYVALMQLRERVRLLALLAAPRSAADDRPETTLAIPIPALAENFQHLLREIDTCVKGAGWRPASR</sequence>
<organism evidence="2 3">
    <name type="scientific">Dokdonella koreensis DS-123</name>
    <dbReference type="NCBI Taxonomy" id="1300342"/>
    <lineage>
        <taxon>Bacteria</taxon>
        <taxon>Pseudomonadati</taxon>
        <taxon>Pseudomonadota</taxon>
        <taxon>Gammaproteobacteria</taxon>
        <taxon>Lysobacterales</taxon>
        <taxon>Rhodanobacteraceae</taxon>
        <taxon>Dokdonella</taxon>
    </lineage>
</organism>
<dbReference type="Proteomes" id="UP000076830">
    <property type="component" value="Chromosome"/>
</dbReference>